<evidence type="ECO:0000313" key="1">
    <source>
        <dbReference type="EMBL" id="KAK3867644.1"/>
    </source>
</evidence>
<dbReference type="EMBL" id="JAWQEG010003162">
    <property type="protein sequence ID" value="KAK3867644.1"/>
    <property type="molecule type" value="Genomic_DNA"/>
</dbReference>
<dbReference type="Proteomes" id="UP001286313">
    <property type="component" value="Unassembled WGS sequence"/>
</dbReference>
<organism evidence="1 2">
    <name type="scientific">Petrolisthes cinctipes</name>
    <name type="common">Flat porcelain crab</name>
    <dbReference type="NCBI Taxonomy" id="88211"/>
    <lineage>
        <taxon>Eukaryota</taxon>
        <taxon>Metazoa</taxon>
        <taxon>Ecdysozoa</taxon>
        <taxon>Arthropoda</taxon>
        <taxon>Crustacea</taxon>
        <taxon>Multicrustacea</taxon>
        <taxon>Malacostraca</taxon>
        <taxon>Eumalacostraca</taxon>
        <taxon>Eucarida</taxon>
        <taxon>Decapoda</taxon>
        <taxon>Pleocyemata</taxon>
        <taxon>Anomura</taxon>
        <taxon>Galatheoidea</taxon>
        <taxon>Porcellanidae</taxon>
        <taxon>Petrolisthes</taxon>
    </lineage>
</organism>
<comment type="caution">
    <text evidence="1">The sequence shown here is derived from an EMBL/GenBank/DDBJ whole genome shotgun (WGS) entry which is preliminary data.</text>
</comment>
<keyword evidence="2" id="KW-1185">Reference proteome</keyword>
<protein>
    <submittedName>
        <fullName evidence="1">Uncharacterized protein</fullName>
    </submittedName>
</protein>
<proteinExistence type="predicted"/>
<evidence type="ECO:0000313" key="2">
    <source>
        <dbReference type="Proteomes" id="UP001286313"/>
    </source>
</evidence>
<sequence length="115" mass="12742">MIFAYPCPGTFKIAARHTCLSVSRVFSPSGWWGNPEVWVESEWMEGGWRQLDGRVLHWDLSGGPISASLVCVVRVPGPGSSQGWSPFLPDSLSTLARCSRDDLVLPPHHMYSSEQ</sequence>
<gene>
    <name evidence="1" type="ORF">Pcinc_026913</name>
</gene>
<reference evidence="1" key="1">
    <citation type="submission" date="2023-10" db="EMBL/GenBank/DDBJ databases">
        <title>Genome assemblies of two species of porcelain crab, Petrolisthes cinctipes and Petrolisthes manimaculis (Anomura: Porcellanidae).</title>
        <authorList>
            <person name="Angst P."/>
        </authorList>
    </citation>
    <scope>NUCLEOTIDE SEQUENCE</scope>
    <source>
        <strain evidence="1">PB745_01</strain>
        <tissue evidence="1">Gill</tissue>
    </source>
</reference>
<dbReference type="AlphaFoldDB" id="A0AAE1F508"/>
<accession>A0AAE1F508</accession>
<name>A0AAE1F508_PETCI</name>